<sequence>MYKKVLTLFCLLLITGSLSAQQPSTQRHRVAVLDFSYGTVMTSSQAIFGTNVDVGKGISDLLIDKLTNDGTYRIIERNEINKIINEQNFSNSNRADASTAAKIGHILGVDAVITGDITQFGRDDEHRNYGGMLGRWGKGAGLGDVGTSKAKAVVAVTARMVDVNTGEILASATGRGESSRSGTNLLGGGANNSGVGGGDVSMGSSNFGQTIIGEAVTAAVAQLAQSLAADSDKLPTAAAVAVSGLIADASTSDVIINVGSSAGLKVGDKLIVSHPVRVIKDPTTGKPLRTIENQLGQLTITSVDANSAVGSFSGSGKPQIGDTVKTQ</sequence>
<keyword evidence="1" id="KW-1003">Cell membrane</keyword>
<dbReference type="PANTHER" id="PTHR41164:SF1">
    <property type="entry name" value="CURLI PRODUCTION ASSEMBLY_TRANSPORT COMPONENT CSGG"/>
    <property type="match status" value="1"/>
</dbReference>
<reference evidence="8 9" key="1">
    <citation type="submission" date="2018-08" db="EMBL/GenBank/DDBJ databases">
        <title>Acidipila sp. 4G-K13, an acidobacterium isolated from forest soil.</title>
        <authorList>
            <person name="Gao Z.-H."/>
            <person name="Qiu L.-H."/>
        </authorList>
    </citation>
    <scope>NUCLEOTIDE SEQUENCE [LARGE SCALE GENOMIC DNA]</scope>
    <source>
        <strain evidence="8 9">4G-K13</strain>
    </source>
</reference>
<accession>A0A372IRD4</accession>
<dbReference type="InterPro" id="IPR038165">
    <property type="entry name" value="FlgT_C_sf"/>
</dbReference>
<feature type="signal peptide" evidence="6">
    <location>
        <begin position="1"/>
        <end position="20"/>
    </location>
</feature>
<evidence type="ECO:0000259" key="7">
    <source>
        <dbReference type="Pfam" id="PF16538"/>
    </source>
</evidence>
<keyword evidence="2 6" id="KW-0732">Signal</keyword>
<dbReference type="InterPro" id="IPR032388">
    <property type="entry name" value="FlgT_C"/>
</dbReference>
<dbReference type="Pfam" id="PF16538">
    <property type="entry name" value="FlgT_C"/>
    <property type="match status" value="1"/>
</dbReference>
<comment type="caution">
    <text evidence="8">The sequence shown here is derived from an EMBL/GenBank/DDBJ whole genome shotgun (WGS) entry which is preliminary data.</text>
</comment>
<dbReference type="PANTHER" id="PTHR41164">
    <property type="entry name" value="CURLI PRODUCTION ASSEMBLY/TRANSPORT COMPONENT CSGG"/>
    <property type="match status" value="1"/>
</dbReference>
<keyword evidence="4" id="KW-0564">Palmitate</keyword>
<dbReference type="Proteomes" id="UP000264702">
    <property type="component" value="Unassembled WGS sequence"/>
</dbReference>
<evidence type="ECO:0000256" key="5">
    <source>
        <dbReference type="ARBA" id="ARBA00023288"/>
    </source>
</evidence>
<evidence type="ECO:0000256" key="2">
    <source>
        <dbReference type="ARBA" id="ARBA00022729"/>
    </source>
</evidence>
<dbReference type="RefSeq" id="WP_117298079.1">
    <property type="nucleotide sequence ID" value="NZ_QVQT02000002.1"/>
</dbReference>
<dbReference type="GO" id="GO:0030288">
    <property type="term" value="C:outer membrane-bounded periplasmic space"/>
    <property type="evidence" value="ECO:0007669"/>
    <property type="project" value="InterPro"/>
</dbReference>
<evidence type="ECO:0000256" key="6">
    <source>
        <dbReference type="SAM" id="SignalP"/>
    </source>
</evidence>
<feature type="chain" id="PRO_5016870531" evidence="6">
    <location>
        <begin position="21"/>
        <end position="327"/>
    </location>
</feature>
<keyword evidence="5" id="KW-0449">Lipoprotein</keyword>
<feature type="domain" description="Flagellar assembly protein T C-terminal" evidence="7">
    <location>
        <begin position="254"/>
        <end position="324"/>
    </location>
</feature>
<gene>
    <name evidence="8" type="ORF">D0Y96_03985</name>
</gene>
<keyword evidence="3" id="KW-0472">Membrane</keyword>
<evidence type="ECO:0000256" key="3">
    <source>
        <dbReference type="ARBA" id="ARBA00023136"/>
    </source>
</evidence>
<name>A0A372IRD4_9BACT</name>
<evidence type="ECO:0000313" key="8">
    <source>
        <dbReference type="EMBL" id="RFU17331.1"/>
    </source>
</evidence>
<dbReference type="AlphaFoldDB" id="A0A372IRD4"/>
<dbReference type="Pfam" id="PF03783">
    <property type="entry name" value="CsgG"/>
    <property type="match status" value="1"/>
</dbReference>
<dbReference type="InterPro" id="IPR005534">
    <property type="entry name" value="Curli_assmbl/transp-comp_CsgG"/>
</dbReference>
<evidence type="ECO:0000313" key="9">
    <source>
        <dbReference type="Proteomes" id="UP000264702"/>
    </source>
</evidence>
<dbReference type="Gene3D" id="2.40.10.410">
    <property type="entry name" value="FlgT, C-terminal domain"/>
    <property type="match status" value="1"/>
</dbReference>
<protein>
    <submittedName>
        <fullName evidence="8">Curli production assembly protein CsgG</fullName>
    </submittedName>
</protein>
<dbReference type="Gene3D" id="3.40.50.10610">
    <property type="entry name" value="ABC-type transport auxiliary lipoprotein component"/>
    <property type="match status" value="1"/>
</dbReference>
<proteinExistence type="predicted"/>
<dbReference type="EMBL" id="QVQT01000002">
    <property type="protein sequence ID" value="RFU17331.1"/>
    <property type="molecule type" value="Genomic_DNA"/>
</dbReference>
<evidence type="ECO:0000256" key="4">
    <source>
        <dbReference type="ARBA" id="ARBA00023139"/>
    </source>
</evidence>
<evidence type="ECO:0000256" key="1">
    <source>
        <dbReference type="ARBA" id="ARBA00022475"/>
    </source>
</evidence>
<keyword evidence="9" id="KW-1185">Reference proteome</keyword>
<dbReference type="OrthoDB" id="116322at2"/>
<organism evidence="8 9">
    <name type="scientific">Paracidobacterium acidisoli</name>
    <dbReference type="NCBI Taxonomy" id="2303751"/>
    <lineage>
        <taxon>Bacteria</taxon>
        <taxon>Pseudomonadati</taxon>
        <taxon>Acidobacteriota</taxon>
        <taxon>Terriglobia</taxon>
        <taxon>Terriglobales</taxon>
        <taxon>Acidobacteriaceae</taxon>
        <taxon>Paracidobacterium</taxon>
    </lineage>
</organism>